<dbReference type="PROSITE" id="PS00109">
    <property type="entry name" value="PROTEIN_KINASE_TYR"/>
    <property type="match status" value="1"/>
</dbReference>
<dbReference type="SUPFAM" id="SSF57850">
    <property type="entry name" value="RING/U-box"/>
    <property type="match status" value="2"/>
</dbReference>
<evidence type="ECO:0000256" key="8">
    <source>
        <dbReference type="PROSITE-ProRule" id="PRU00228"/>
    </source>
</evidence>
<keyword evidence="6" id="KW-0862">Zinc</keyword>
<keyword evidence="1" id="KW-0808">Transferase</keyword>
<feature type="domain" description="ZZ-type" evidence="11">
    <location>
        <begin position="130"/>
        <end position="186"/>
    </location>
</feature>
<dbReference type="PROSITE" id="PS50135">
    <property type="entry name" value="ZF_ZZ_2"/>
    <property type="match status" value="2"/>
</dbReference>
<evidence type="ECO:0000313" key="14">
    <source>
        <dbReference type="Proteomes" id="UP000663829"/>
    </source>
</evidence>
<evidence type="ECO:0000256" key="5">
    <source>
        <dbReference type="ARBA" id="ARBA00022777"/>
    </source>
</evidence>
<dbReference type="InterPro" id="IPR011009">
    <property type="entry name" value="Kinase-like_dom_sf"/>
</dbReference>
<sequence length="485" mass="56263">MIISLVLMNICKKSEKVQIGSDIESEDDISSINLISLPTEISLEERPDYHEVTCDGCSATNFTSDCYSCLNCYGYHLCALCFEARRKNYQHFSGHPMVHFKIPCEILGRDLRYADVTMDRIKQMFSDDKHSGIRCDGCRRQNFKGLRFKCDACHNYNLCQQCLDRRVTTMKHQSNHPMIVVSEQDILEIDLNDLELSDVELGRGAFGTVYEATWVSKKLRVACKVFRVRKQGGSGLLQSFKRELNAYREVSGAYILKIYGYAVETISRLEDKCYLVMEYMAKGSLACMMEKEKISYFRKVKYALHVARGMHKLHQHNLIHRDIRPANILVDEHQVAKIGDMGITREVSANHQHTMVGYNPYMPPEFYLGRYSQKLDVYTFGLTLNEFFTEANAQLDITGSTVKLQNLSPILNDFILRCINYDPNQRPTSFICQKTLALYVKCFTETINKKHRDYDKSSTEKRNSIFKHYHERITARIREELNYAW</sequence>
<dbReference type="Gene3D" id="1.10.510.10">
    <property type="entry name" value="Transferase(Phosphotransferase) domain 1"/>
    <property type="match status" value="1"/>
</dbReference>
<evidence type="ECO:0000313" key="13">
    <source>
        <dbReference type="EMBL" id="CAF3851348.1"/>
    </source>
</evidence>
<gene>
    <name evidence="12" type="ORF">GPM918_LOCUS17999</name>
    <name evidence="13" type="ORF">SRO942_LOCUS17996</name>
</gene>
<dbReference type="SUPFAM" id="SSF56112">
    <property type="entry name" value="Protein kinase-like (PK-like)"/>
    <property type="match status" value="1"/>
</dbReference>
<dbReference type="Gene3D" id="3.30.60.90">
    <property type="match status" value="2"/>
</dbReference>
<dbReference type="PROSITE" id="PS01357">
    <property type="entry name" value="ZF_ZZ_1"/>
    <property type="match status" value="1"/>
</dbReference>
<dbReference type="PROSITE" id="PS50011">
    <property type="entry name" value="PROTEIN_KINASE_DOM"/>
    <property type="match status" value="1"/>
</dbReference>
<evidence type="ECO:0000259" key="11">
    <source>
        <dbReference type="PROSITE" id="PS50135"/>
    </source>
</evidence>
<dbReference type="Proteomes" id="UP000681722">
    <property type="component" value="Unassembled WGS sequence"/>
</dbReference>
<dbReference type="SMART" id="SM00291">
    <property type="entry name" value="ZnF_ZZ"/>
    <property type="match status" value="2"/>
</dbReference>
<evidence type="ECO:0000256" key="3">
    <source>
        <dbReference type="ARBA" id="ARBA00022741"/>
    </source>
</evidence>
<dbReference type="InterPro" id="IPR008266">
    <property type="entry name" value="Tyr_kinase_AS"/>
</dbReference>
<keyword evidence="2" id="KW-0479">Metal-binding</keyword>
<feature type="domain" description="Protein kinase" evidence="10">
    <location>
        <begin position="195"/>
        <end position="440"/>
    </location>
</feature>
<evidence type="ECO:0000256" key="2">
    <source>
        <dbReference type="ARBA" id="ARBA00022723"/>
    </source>
</evidence>
<dbReference type="AlphaFoldDB" id="A0A814N1Y6"/>
<keyword evidence="3 9" id="KW-0547">Nucleotide-binding</keyword>
<dbReference type="OrthoDB" id="4062651at2759"/>
<keyword evidence="5" id="KW-0418">Kinase</keyword>
<dbReference type="InterPro" id="IPR000719">
    <property type="entry name" value="Prot_kinase_dom"/>
</dbReference>
<evidence type="ECO:0000256" key="9">
    <source>
        <dbReference type="PROSITE-ProRule" id="PRU10141"/>
    </source>
</evidence>
<evidence type="ECO:0000256" key="7">
    <source>
        <dbReference type="ARBA" id="ARBA00022840"/>
    </source>
</evidence>
<evidence type="ECO:0000256" key="6">
    <source>
        <dbReference type="ARBA" id="ARBA00022833"/>
    </source>
</evidence>
<feature type="binding site" evidence="9">
    <location>
        <position position="230"/>
    </location>
    <ligand>
        <name>ATP</name>
        <dbReference type="ChEBI" id="CHEBI:30616"/>
    </ligand>
</feature>
<dbReference type="GO" id="GO:0008270">
    <property type="term" value="F:zinc ion binding"/>
    <property type="evidence" value="ECO:0007669"/>
    <property type="project" value="UniProtKB-KW"/>
</dbReference>
<dbReference type="EMBL" id="CAJOBC010005089">
    <property type="protein sequence ID" value="CAF3851348.1"/>
    <property type="molecule type" value="Genomic_DNA"/>
</dbReference>
<name>A0A814N1Y6_9BILA</name>
<dbReference type="GO" id="GO:0005524">
    <property type="term" value="F:ATP binding"/>
    <property type="evidence" value="ECO:0007669"/>
    <property type="project" value="UniProtKB-UniRule"/>
</dbReference>
<dbReference type="InterPro" id="IPR043145">
    <property type="entry name" value="Znf_ZZ_sf"/>
</dbReference>
<keyword evidence="7 9" id="KW-0067">ATP-binding</keyword>
<evidence type="ECO:0000256" key="1">
    <source>
        <dbReference type="ARBA" id="ARBA00022679"/>
    </source>
</evidence>
<dbReference type="PANTHER" id="PTHR44329">
    <property type="entry name" value="SERINE/THREONINE-PROTEIN KINASE TNNI3K-RELATED"/>
    <property type="match status" value="1"/>
</dbReference>
<dbReference type="EMBL" id="CAJNOQ010005089">
    <property type="protein sequence ID" value="CAF1085773.1"/>
    <property type="molecule type" value="Genomic_DNA"/>
</dbReference>
<accession>A0A814N1Y6</accession>
<evidence type="ECO:0000259" key="10">
    <source>
        <dbReference type="PROSITE" id="PS50011"/>
    </source>
</evidence>
<dbReference type="CDD" id="cd02338">
    <property type="entry name" value="ZZ_PCMF_like"/>
    <property type="match status" value="2"/>
</dbReference>
<dbReference type="GO" id="GO:0004674">
    <property type="term" value="F:protein serine/threonine kinase activity"/>
    <property type="evidence" value="ECO:0007669"/>
    <property type="project" value="TreeGrafter"/>
</dbReference>
<feature type="domain" description="ZZ-type" evidence="11">
    <location>
        <begin position="49"/>
        <end position="105"/>
    </location>
</feature>
<dbReference type="InterPro" id="IPR017441">
    <property type="entry name" value="Protein_kinase_ATP_BS"/>
</dbReference>
<dbReference type="PROSITE" id="PS00107">
    <property type="entry name" value="PROTEIN_KINASE_ATP"/>
    <property type="match status" value="1"/>
</dbReference>
<dbReference type="SMART" id="SM00219">
    <property type="entry name" value="TyrKc"/>
    <property type="match status" value="1"/>
</dbReference>
<keyword evidence="4 8" id="KW-0863">Zinc-finger</keyword>
<evidence type="ECO:0000313" key="12">
    <source>
        <dbReference type="EMBL" id="CAF1085773.1"/>
    </source>
</evidence>
<reference evidence="12" key="1">
    <citation type="submission" date="2021-02" db="EMBL/GenBank/DDBJ databases">
        <authorList>
            <person name="Nowell W R."/>
        </authorList>
    </citation>
    <scope>NUCLEOTIDE SEQUENCE</scope>
</reference>
<dbReference type="GO" id="GO:0004713">
    <property type="term" value="F:protein tyrosine kinase activity"/>
    <property type="evidence" value="ECO:0007669"/>
    <property type="project" value="InterPro"/>
</dbReference>
<dbReference type="Pfam" id="PF00569">
    <property type="entry name" value="ZZ"/>
    <property type="match status" value="2"/>
</dbReference>
<dbReference type="Pfam" id="PF00069">
    <property type="entry name" value="Pkinase"/>
    <property type="match status" value="1"/>
</dbReference>
<dbReference type="InterPro" id="IPR000433">
    <property type="entry name" value="Znf_ZZ"/>
</dbReference>
<dbReference type="PANTHER" id="PTHR44329:SF288">
    <property type="entry name" value="MITOGEN-ACTIVATED PROTEIN KINASE KINASE KINASE 20"/>
    <property type="match status" value="1"/>
</dbReference>
<protein>
    <submittedName>
        <fullName evidence="12">Uncharacterized protein</fullName>
    </submittedName>
</protein>
<comment type="caution">
    <text evidence="12">The sequence shown here is derived from an EMBL/GenBank/DDBJ whole genome shotgun (WGS) entry which is preliminary data.</text>
</comment>
<proteinExistence type="predicted"/>
<organism evidence="12 14">
    <name type="scientific">Didymodactylos carnosus</name>
    <dbReference type="NCBI Taxonomy" id="1234261"/>
    <lineage>
        <taxon>Eukaryota</taxon>
        <taxon>Metazoa</taxon>
        <taxon>Spiralia</taxon>
        <taxon>Gnathifera</taxon>
        <taxon>Rotifera</taxon>
        <taxon>Eurotatoria</taxon>
        <taxon>Bdelloidea</taxon>
        <taxon>Philodinida</taxon>
        <taxon>Philodinidae</taxon>
        <taxon>Didymodactylos</taxon>
    </lineage>
</organism>
<dbReference type="InterPro" id="IPR051681">
    <property type="entry name" value="Ser/Thr_Kinases-Pseudokinases"/>
</dbReference>
<dbReference type="Proteomes" id="UP000663829">
    <property type="component" value="Unassembled WGS sequence"/>
</dbReference>
<keyword evidence="14" id="KW-1185">Reference proteome</keyword>
<dbReference type="InterPro" id="IPR020635">
    <property type="entry name" value="Tyr_kinase_cat_dom"/>
</dbReference>
<evidence type="ECO:0000256" key="4">
    <source>
        <dbReference type="ARBA" id="ARBA00022771"/>
    </source>
</evidence>